<dbReference type="AlphaFoldDB" id="W9CS52"/>
<evidence type="ECO:0000313" key="3">
    <source>
        <dbReference type="Proteomes" id="UP000019487"/>
    </source>
</evidence>
<evidence type="ECO:0000259" key="1">
    <source>
        <dbReference type="Pfam" id="PF20150"/>
    </source>
</evidence>
<dbReference type="OrthoDB" id="3473305at2759"/>
<dbReference type="HOGENOM" id="CLU_1027313_0_0_1"/>
<sequence length="257" mass="29859">MSSFPQFALLPIELKLCVWHLALEAQEGHIVPIKQLRYGHRRRFKPHVLYFVNCDSRRTYLKFHKKNLARYPRLGTVIFDPRIDIVIVEVGWLSWIKNVLTQIRDGVEGSIMKDVRNIAISGFKEGNTTSEVLQDKNLLNSMGSMIARVLPSLKTFTYVLDYDARYGLQESLYGESDVMNHGQGLANSLQRDIARVREKLYERVVEWTRENLEEYKHSENPEWNPPMVQAKFAICGEAVNPVRNILGFDLEPRLWLV</sequence>
<gene>
    <name evidence="2" type="ORF">SBOR_2232</name>
</gene>
<dbReference type="Proteomes" id="UP000019487">
    <property type="component" value="Unassembled WGS sequence"/>
</dbReference>
<dbReference type="InterPro" id="IPR045518">
    <property type="entry name" value="2EXR"/>
</dbReference>
<proteinExistence type="predicted"/>
<comment type="caution">
    <text evidence="2">The sequence shown here is derived from an EMBL/GenBank/DDBJ whole genome shotgun (WGS) entry which is preliminary data.</text>
</comment>
<organism evidence="2 3">
    <name type="scientific">Sclerotinia borealis (strain F-4128)</name>
    <dbReference type="NCBI Taxonomy" id="1432307"/>
    <lineage>
        <taxon>Eukaryota</taxon>
        <taxon>Fungi</taxon>
        <taxon>Dikarya</taxon>
        <taxon>Ascomycota</taxon>
        <taxon>Pezizomycotina</taxon>
        <taxon>Leotiomycetes</taxon>
        <taxon>Helotiales</taxon>
        <taxon>Sclerotiniaceae</taxon>
        <taxon>Sclerotinia</taxon>
    </lineage>
</organism>
<dbReference type="Pfam" id="PF20150">
    <property type="entry name" value="2EXR"/>
    <property type="match status" value="1"/>
</dbReference>
<dbReference type="EMBL" id="AYSA01000087">
    <property type="protein sequence ID" value="ESZ97404.1"/>
    <property type="molecule type" value="Genomic_DNA"/>
</dbReference>
<evidence type="ECO:0000313" key="2">
    <source>
        <dbReference type="EMBL" id="ESZ97404.1"/>
    </source>
</evidence>
<name>W9CS52_SCLBF</name>
<accession>W9CS52</accession>
<feature type="domain" description="2EXR" evidence="1">
    <location>
        <begin position="4"/>
        <end position="86"/>
    </location>
</feature>
<keyword evidence="3" id="KW-1185">Reference proteome</keyword>
<protein>
    <recommendedName>
        <fullName evidence="1">2EXR domain-containing protein</fullName>
    </recommendedName>
</protein>
<reference evidence="2 3" key="1">
    <citation type="journal article" date="2014" name="Genome Announc.">
        <title>Draft genome sequence of Sclerotinia borealis, a psychrophilic plant pathogenic fungus.</title>
        <authorList>
            <person name="Mardanov A.V."/>
            <person name="Beletsky A.V."/>
            <person name="Kadnikov V.V."/>
            <person name="Ignatov A.N."/>
            <person name="Ravin N.V."/>
        </authorList>
    </citation>
    <scope>NUCLEOTIDE SEQUENCE [LARGE SCALE GENOMIC DNA]</scope>
    <source>
        <strain evidence="3">F-4157</strain>
    </source>
</reference>